<sequence length="78" mass="8893">MLSFIYQIARQFELKHGFSPNLIHLNNEQFDHLCSELADIQGLENLSQVLGMEIVLEADLTHPTVSWSVVDWKQAIAV</sequence>
<evidence type="ECO:0000313" key="1">
    <source>
        <dbReference type="EMBL" id="VAX11539.1"/>
    </source>
</evidence>
<gene>
    <name evidence="1" type="ORF">MNBD_GAMMA25-1040</name>
</gene>
<name>A0A3B1AZM3_9ZZZZ</name>
<dbReference type="EMBL" id="UOFY01000069">
    <property type="protein sequence ID" value="VAX11539.1"/>
    <property type="molecule type" value="Genomic_DNA"/>
</dbReference>
<accession>A0A3B1AZM3</accession>
<organism evidence="1">
    <name type="scientific">hydrothermal vent metagenome</name>
    <dbReference type="NCBI Taxonomy" id="652676"/>
    <lineage>
        <taxon>unclassified sequences</taxon>
        <taxon>metagenomes</taxon>
        <taxon>ecological metagenomes</taxon>
    </lineage>
</organism>
<dbReference type="AlphaFoldDB" id="A0A3B1AZM3"/>
<protein>
    <submittedName>
        <fullName evidence="1">Uncharacterized protein</fullName>
    </submittedName>
</protein>
<reference evidence="1" key="1">
    <citation type="submission" date="2018-06" db="EMBL/GenBank/DDBJ databases">
        <authorList>
            <person name="Zhirakovskaya E."/>
        </authorList>
    </citation>
    <scope>NUCLEOTIDE SEQUENCE</scope>
</reference>
<proteinExistence type="predicted"/>